<dbReference type="RefSeq" id="WP_044044176.1">
    <property type="nucleotide sequence ID" value="NC_021295.1"/>
</dbReference>
<dbReference type="HOGENOM" id="CLU_1937284_0_0_4"/>
<keyword evidence="1" id="KW-0472">Membrane</keyword>
<dbReference type="KEGG" id="buo:BRPE64_ECDS02240"/>
<dbReference type="AlphaFoldDB" id="A0A060PKK9"/>
<geneLocation type="plasmid" evidence="2 3">
    <name>p2</name>
</geneLocation>
<keyword evidence="2" id="KW-0614">Plasmid</keyword>
<keyword evidence="1" id="KW-1133">Transmembrane helix</keyword>
<feature type="transmembrane region" description="Helical" evidence="1">
    <location>
        <begin position="92"/>
        <end position="116"/>
    </location>
</feature>
<name>A0A060PKK9_9BURK</name>
<sequence length="118" mass="12450">MAELLQDADALVRRFEQADEGLSGKIERATSDAAGKAFLAAKLNFESVIDQNSDRLMEAGRVAAAQIGNQLNNGALQLVSKNAAFERKARRLVVMLAVFALTAGVVGGFIGSKLAIGM</sequence>
<dbReference type="Proteomes" id="UP000013966">
    <property type="component" value="Plasmid p2"/>
</dbReference>
<evidence type="ECO:0000313" key="2">
    <source>
        <dbReference type="EMBL" id="BAO94106.1"/>
    </source>
</evidence>
<keyword evidence="3" id="KW-1185">Reference proteome</keyword>
<evidence type="ECO:0000313" key="3">
    <source>
        <dbReference type="Proteomes" id="UP000013966"/>
    </source>
</evidence>
<keyword evidence="1" id="KW-0812">Transmembrane</keyword>
<proteinExistence type="predicted"/>
<dbReference type="OrthoDB" id="8945935at2"/>
<protein>
    <submittedName>
        <fullName evidence="2">Uncharacterized protein</fullName>
    </submittedName>
</protein>
<gene>
    <name evidence="2" type="ORF">BRPE64_ECDS02240</name>
</gene>
<dbReference type="EMBL" id="AP013062">
    <property type="protein sequence ID" value="BAO94106.1"/>
    <property type="molecule type" value="Genomic_DNA"/>
</dbReference>
<evidence type="ECO:0000256" key="1">
    <source>
        <dbReference type="SAM" id="Phobius"/>
    </source>
</evidence>
<reference evidence="2 3" key="2">
    <citation type="journal article" date="2018" name="Int. J. Syst. Evol. Microbiol.">
        <title>Burkholderia insecticola sp. nov., a gut symbiotic bacterium of the bean bug Riptortus pedestris.</title>
        <authorList>
            <person name="Takeshita K."/>
            <person name="Tamaki H."/>
            <person name="Ohbayashi T."/>
            <person name="Meng X.-Y."/>
            <person name="Sone T."/>
            <person name="Mitani Y."/>
            <person name="Peeters C."/>
            <person name="Kikuchi Y."/>
            <person name="Vandamme P."/>
        </authorList>
    </citation>
    <scope>NUCLEOTIDE SEQUENCE [LARGE SCALE GENOMIC DNA]</scope>
    <source>
        <strain evidence="2">RPE64</strain>
        <plasmid evidence="2 3">p2</plasmid>
    </source>
</reference>
<organism evidence="2 3">
    <name type="scientific">Caballeronia insecticola</name>
    <dbReference type="NCBI Taxonomy" id="758793"/>
    <lineage>
        <taxon>Bacteria</taxon>
        <taxon>Pseudomonadati</taxon>
        <taxon>Pseudomonadota</taxon>
        <taxon>Betaproteobacteria</taxon>
        <taxon>Burkholderiales</taxon>
        <taxon>Burkholderiaceae</taxon>
        <taxon>Caballeronia</taxon>
    </lineage>
</organism>
<accession>A0A060PKK9</accession>
<reference evidence="2 3" key="1">
    <citation type="journal article" date="2013" name="Genome Announc.">
        <title>Complete Genome Sequence of Burkholderia sp. Strain RPE64, Bacterial Symbiont of the Bean Bug Riptortus pedestris.</title>
        <authorList>
            <person name="Shibata T.F."/>
            <person name="Maeda T."/>
            <person name="Nikoh N."/>
            <person name="Yamaguchi K."/>
            <person name="Oshima K."/>
            <person name="Hattori M."/>
            <person name="Nishiyama T."/>
            <person name="Hasebe M."/>
            <person name="Fukatsu T."/>
            <person name="Kikuchi Y."/>
            <person name="Shigenobu S."/>
        </authorList>
    </citation>
    <scope>NUCLEOTIDE SEQUENCE [LARGE SCALE GENOMIC DNA]</scope>
    <source>
        <plasmid evidence="2 3">p2</plasmid>
    </source>
</reference>